<dbReference type="InterPro" id="IPR029056">
    <property type="entry name" value="Ribokinase-like"/>
</dbReference>
<protein>
    <recommendedName>
        <fullName evidence="3">Carbohydrate kinase PfkB domain-containing protein</fullName>
    </recommendedName>
</protein>
<name>A0A078KN13_9FIRM</name>
<dbReference type="Gene3D" id="3.40.1190.20">
    <property type="match status" value="1"/>
</dbReference>
<dbReference type="HOGENOM" id="CLU_027634_5_2_9"/>
<keyword evidence="1" id="KW-0808">Transferase</keyword>
<evidence type="ECO:0000313" key="4">
    <source>
        <dbReference type="EMBL" id="CDZ23892.1"/>
    </source>
</evidence>
<keyword evidence="5" id="KW-1185">Reference proteome</keyword>
<dbReference type="AlphaFoldDB" id="A0A078KN13"/>
<evidence type="ECO:0000256" key="2">
    <source>
        <dbReference type="ARBA" id="ARBA00022777"/>
    </source>
</evidence>
<evidence type="ECO:0000256" key="1">
    <source>
        <dbReference type="ARBA" id="ARBA00022679"/>
    </source>
</evidence>
<dbReference type="OrthoDB" id="9788681at2"/>
<sequence length="317" mass="35435">MIKDIDITACGYPSMDTLIECENDIAVGTTSIIKDYTDECFFGGCNVNIAAFCGRMGLRSAVLMKVGKNFESSGFKKFLESNNVDVSGVKVIEEDYTSCAYLISNPNGDHVTLFYPGTMDSKYPYSIDEDIVRRSKLGIITVGNADYNRDFMNKCIKNDVPVLLSMKWDTSAFPKDFLKELIHHCKIIMMNEFEKNKIETTFNLDDITDCFKSHAAEILVVTKGRRGSDVYVKDGESFKMKTIPIQDVGKPVDTAGVGDAYIAGFVKAYMDGKDVWTCGKLGTITSSFIVEKKGCLTNMKTMDEVKARYKAVYNEEY</sequence>
<feature type="domain" description="Carbohydrate kinase PfkB" evidence="3">
    <location>
        <begin position="34"/>
        <end position="301"/>
    </location>
</feature>
<keyword evidence="2" id="KW-0418">Kinase</keyword>
<organism evidence="4 5">
    <name type="scientific">[Clostridium] cellulosi</name>
    <dbReference type="NCBI Taxonomy" id="29343"/>
    <lineage>
        <taxon>Bacteria</taxon>
        <taxon>Bacillati</taxon>
        <taxon>Bacillota</taxon>
        <taxon>Clostridia</taxon>
        <taxon>Eubacteriales</taxon>
        <taxon>Oscillospiraceae</taxon>
        <taxon>Oscillospiraceae incertae sedis</taxon>
    </lineage>
</organism>
<dbReference type="KEGG" id="ccel:CCDG5_0763"/>
<proteinExistence type="predicted"/>
<dbReference type="PATRIC" id="fig|29343.3.peg.800"/>
<gene>
    <name evidence="4" type="ORF">CCDG5_0763</name>
</gene>
<dbReference type="PANTHER" id="PTHR10584">
    <property type="entry name" value="SUGAR KINASE"/>
    <property type="match status" value="1"/>
</dbReference>
<evidence type="ECO:0000259" key="3">
    <source>
        <dbReference type="Pfam" id="PF00294"/>
    </source>
</evidence>
<evidence type="ECO:0000313" key="5">
    <source>
        <dbReference type="Proteomes" id="UP000032431"/>
    </source>
</evidence>
<dbReference type="PANTHER" id="PTHR10584:SF166">
    <property type="entry name" value="RIBOKINASE"/>
    <property type="match status" value="1"/>
</dbReference>
<dbReference type="EMBL" id="LM995447">
    <property type="protein sequence ID" value="CDZ23892.1"/>
    <property type="molecule type" value="Genomic_DNA"/>
</dbReference>
<reference evidence="5" key="1">
    <citation type="submission" date="2014-07" db="EMBL/GenBank/DDBJ databases">
        <authorList>
            <person name="Wibberg D."/>
        </authorList>
    </citation>
    <scope>NUCLEOTIDE SEQUENCE [LARGE SCALE GENOMIC DNA]</scope>
    <source>
        <strain evidence="5">DG5</strain>
    </source>
</reference>
<accession>A0A078KN13</accession>
<dbReference type="GO" id="GO:0016301">
    <property type="term" value="F:kinase activity"/>
    <property type="evidence" value="ECO:0007669"/>
    <property type="project" value="UniProtKB-KW"/>
</dbReference>
<dbReference type="InterPro" id="IPR011611">
    <property type="entry name" value="PfkB_dom"/>
</dbReference>
<dbReference type="SUPFAM" id="SSF53613">
    <property type="entry name" value="Ribokinase-like"/>
    <property type="match status" value="1"/>
</dbReference>
<dbReference type="Pfam" id="PF00294">
    <property type="entry name" value="PfkB"/>
    <property type="match status" value="1"/>
</dbReference>
<dbReference type="Proteomes" id="UP000032431">
    <property type="component" value="Chromosome I"/>
</dbReference>
<dbReference type="STRING" id="29343.CCDG5_0763"/>